<feature type="domain" description="HEPN" evidence="1">
    <location>
        <begin position="158"/>
        <end position="273"/>
    </location>
</feature>
<dbReference type="CDD" id="cd05403">
    <property type="entry name" value="NT_KNTase_like"/>
    <property type="match status" value="1"/>
</dbReference>
<evidence type="ECO:0000313" key="2">
    <source>
        <dbReference type="EMBL" id="ERJ58687.1"/>
    </source>
</evidence>
<dbReference type="SUPFAM" id="SSF81301">
    <property type="entry name" value="Nucleotidyltransferase"/>
    <property type="match status" value="1"/>
</dbReference>
<dbReference type="EMBL" id="ATDL01000015">
    <property type="protein sequence ID" value="ERJ58687.1"/>
    <property type="molecule type" value="Genomic_DNA"/>
</dbReference>
<dbReference type="PANTHER" id="PTHR33933:SF1">
    <property type="entry name" value="PROTEIN ADENYLYLTRANSFERASE MNTA-RELATED"/>
    <property type="match status" value="1"/>
</dbReference>
<comment type="caution">
    <text evidence="2">The sequence shown here is derived from an EMBL/GenBank/DDBJ whole genome shotgun (WGS) entry which is preliminary data.</text>
</comment>
<evidence type="ECO:0000259" key="1">
    <source>
        <dbReference type="PROSITE" id="PS50910"/>
    </source>
</evidence>
<dbReference type="STRING" id="1346330.M472_07895"/>
<dbReference type="Gene3D" id="1.20.120.330">
    <property type="entry name" value="Nucleotidyltransferases domain 2"/>
    <property type="match status" value="1"/>
</dbReference>
<organism evidence="2 3">
    <name type="scientific">Sphingobacterium paucimobilis HER1398</name>
    <dbReference type="NCBI Taxonomy" id="1346330"/>
    <lineage>
        <taxon>Bacteria</taxon>
        <taxon>Pseudomonadati</taxon>
        <taxon>Bacteroidota</taxon>
        <taxon>Sphingobacteriia</taxon>
        <taxon>Sphingobacteriales</taxon>
        <taxon>Sphingobacteriaceae</taxon>
        <taxon>Sphingobacterium</taxon>
    </lineage>
</organism>
<dbReference type="SMART" id="SM00748">
    <property type="entry name" value="HEPN"/>
    <property type="match status" value="1"/>
</dbReference>
<keyword evidence="3" id="KW-1185">Reference proteome</keyword>
<evidence type="ECO:0000313" key="3">
    <source>
        <dbReference type="Proteomes" id="UP000016584"/>
    </source>
</evidence>
<dbReference type="Gene3D" id="3.30.460.10">
    <property type="entry name" value="Beta Polymerase, domain 2"/>
    <property type="match status" value="1"/>
</dbReference>
<sequence>MNQLAHLPEDKQRDIAEIVEVIKDIAEPEKIILYGSFARGNWVDDEYIENGVTYTYRSDFDFMVVTNGSRLKEFEIKSKINNRTKKYRHPVSVNVYEMDHVNFGLERGQYFFAEIVKEGIELFDTGNFQFADARPLSVEEQLEEAEYYYKKWIESGSVMLEHTKLIFQNSIQKEYELNDTMFLLHQTAEKLYAGLGLVFTGYKPKTHSIQEYQNHIKSISDKINKLFCFPPDNQEEDRLFTILQKSYIDARYKDDYFVERVDVEKLIEKIEDLERIVVELSQQRISSLKA</sequence>
<protein>
    <recommendedName>
        <fullName evidence="1">HEPN domain-containing protein</fullName>
    </recommendedName>
</protein>
<dbReference type="Proteomes" id="UP000016584">
    <property type="component" value="Unassembled WGS sequence"/>
</dbReference>
<dbReference type="Pfam" id="PF05168">
    <property type="entry name" value="HEPN"/>
    <property type="match status" value="1"/>
</dbReference>
<dbReference type="InterPro" id="IPR052548">
    <property type="entry name" value="Type_VII_TA_antitoxin"/>
</dbReference>
<gene>
    <name evidence="2" type="ORF">M472_07895</name>
</gene>
<dbReference type="PATRIC" id="fig|1346330.5.peg.2011"/>
<dbReference type="AlphaFoldDB" id="U2HT66"/>
<dbReference type="PROSITE" id="PS50910">
    <property type="entry name" value="HEPN"/>
    <property type="match status" value="1"/>
</dbReference>
<proteinExistence type="predicted"/>
<dbReference type="SUPFAM" id="SSF81593">
    <property type="entry name" value="Nucleotidyltransferase substrate binding subunit/domain"/>
    <property type="match status" value="1"/>
</dbReference>
<dbReference type="InterPro" id="IPR043519">
    <property type="entry name" value="NT_sf"/>
</dbReference>
<dbReference type="InterPro" id="IPR007842">
    <property type="entry name" value="HEPN_dom"/>
</dbReference>
<dbReference type="OrthoDB" id="1321649at2"/>
<accession>U2HT66</accession>
<reference evidence="2 3" key="1">
    <citation type="journal article" date="2013" name="Genome Announc.">
        <title>The Draft Genome Sequence of Sphingomonas paucimobilis Strain HER1398 (Proteobacteria), Host to the Giant PAU Phage, Indicates That It Is a Member of the Genus Sphingobacterium (Bacteroidetes).</title>
        <authorList>
            <person name="White R.A.III."/>
            <person name="Suttle C.A."/>
        </authorList>
    </citation>
    <scope>NUCLEOTIDE SEQUENCE [LARGE SCALE GENOMIC DNA]</scope>
    <source>
        <strain evidence="2 3">HER1398</strain>
    </source>
</reference>
<dbReference type="RefSeq" id="WP_021070180.1">
    <property type="nucleotide sequence ID" value="NZ_ATDL01000015.1"/>
</dbReference>
<name>U2HT66_9SPHI</name>
<dbReference type="PANTHER" id="PTHR33933">
    <property type="entry name" value="NUCLEOTIDYLTRANSFERASE"/>
    <property type="match status" value="1"/>
</dbReference>
<dbReference type="eggNOG" id="COG2250">
    <property type="taxonomic scope" value="Bacteria"/>
</dbReference>